<comment type="similarity">
    <text evidence="2 3">Belongs to the small heat shock protein (HSP20) family.</text>
</comment>
<dbReference type="InterPro" id="IPR031107">
    <property type="entry name" value="Small_HSP"/>
</dbReference>
<dbReference type="PANTHER" id="PTHR11527">
    <property type="entry name" value="HEAT-SHOCK PROTEIN 20 FAMILY MEMBER"/>
    <property type="match status" value="1"/>
</dbReference>
<dbReference type="Pfam" id="PF00011">
    <property type="entry name" value="HSP20"/>
    <property type="match status" value="1"/>
</dbReference>
<dbReference type="HOGENOM" id="CLU_046737_1_3_1"/>
<protein>
    <recommendedName>
        <fullName evidence="4">SHSP domain-containing protein</fullName>
    </recommendedName>
</protein>
<evidence type="ECO:0000256" key="2">
    <source>
        <dbReference type="PROSITE-ProRule" id="PRU00285"/>
    </source>
</evidence>
<dbReference type="Gene3D" id="2.60.40.790">
    <property type="match status" value="1"/>
</dbReference>
<proteinExistence type="inferred from homology"/>
<keyword evidence="1" id="KW-0346">Stress response</keyword>
<dbReference type="RefSeq" id="XP_007319713.1">
    <property type="nucleotide sequence ID" value="XM_007319651.1"/>
</dbReference>
<accession>F8NZD1</accession>
<dbReference type="AlphaFoldDB" id="F8NZD1"/>
<dbReference type="PROSITE" id="PS01031">
    <property type="entry name" value="SHSP"/>
    <property type="match status" value="1"/>
</dbReference>
<dbReference type="OrthoDB" id="1431247at2759"/>
<dbReference type="EMBL" id="GL945435">
    <property type="protein sequence ID" value="EGO23951.1"/>
    <property type="molecule type" value="Genomic_DNA"/>
</dbReference>
<dbReference type="CDD" id="cd06464">
    <property type="entry name" value="ACD_sHsps-like"/>
    <property type="match status" value="1"/>
</dbReference>
<feature type="domain" description="SHSP" evidence="4">
    <location>
        <begin position="43"/>
        <end position="180"/>
    </location>
</feature>
<sequence>MSIARQLFREFRPLFHMLEEPFGRAPVAYGLQNRSAFDHPFFQAPTVSRPAIDLTEDADNYIVEADLPGVKKDDIEVRAGDGGRSITIEGRMVRRSNGNAVETTDDGTAVTAGSEEAANTKSTSKISSERLFSGSSTFTRTVWLPRAIDGSKVSAKLNDGILTLTIPKMEDKESVKIEVL</sequence>
<dbReference type="SUPFAM" id="SSF49764">
    <property type="entry name" value="HSP20-like chaperones"/>
    <property type="match status" value="1"/>
</dbReference>
<evidence type="ECO:0000259" key="4">
    <source>
        <dbReference type="PROSITE" id="PS01031"/>
    </source>
</evidence>
<dbReference type="Proteomes" id="UP000008064">
    <property type="component" value="Unassembled WGS sequence"/>
</dbReference>
<organism>
    <name type="scientific">Serpula lacrymans var. lacrymans (strain S7.9)</name>
    <name type="common">Dry rot fungus</name>
    <dbReference type="NCBI Taxonomy" id="578457"/>
    <lineage>
        <taxon>Eukaryota</taxon>
        <taxon>Fungi</taxon>
        <taxon>Dikarya</taxon>
        <taxon>Basidiomycota</taxon>
        <taxon>Agaricomycotina</taxon>
        <taxon>Agaricomycetes</taxon>
        <taxon>Agaricomycetidae</taxon>
        <taxon>Boletales</taxon>
        <taxon>Coniophorineae</taxon>
        <taxon>Serpulaceae</taxon>
        <taxon>Serpula</taxon>
    </lineage>
</organism>
<dbReference type="InterPro" id="IPR008978">
    <property type="entry name" value="HSP20-like_chaperone"/>
</dbReference>
<evidence type="ECO:0000313" key="5">
    <source>
        <dbReference type="EMBL" id="EGO23951.1"/>
    </source>
</evidence>
<evidence type="ECO:0000256" key="1">
    <source>
        <dbReference type="ARBA" id="ARBA00023016"/>
    </source>
</evidence>
<evidence type="ECO:0000256" key="3">
    <source>
        <dbReference type="RuleBase" id="RU003616"/>
    </source>
</evidence>
<gene>
    <name evidence="5" type="ORF">SERLADRAFT_470483</name>
</gene>
<dbReference type="KEGG" id="sla:SERLADRAFT_470483"/>
<dbReference type="InterPro" id="IPR002068">
    <property type="entry name" value="A-crystallin/Hsp20_dom"/>
</dbReference>
<dbReference type="GeneID" id="18819770"/>
<name>F8NZD1_SERL9</name>
<reference evidence="5" key="1">
    <citation type="submission" date="2011-04" db="EMBL/GenBank/DDBJ databases">
        <title>Evolution of plant cell wall degrading machinery underlies the functional diversity of forest fungi.</title>
        <authorList>
            <consortium name="US DOE Joint Genome Institute (JGI-PGF)"/>
            <person name="Eastwood D.C."/>
            <person name="Floudas D."/>
            <person name="Binder M."/>
            <person name="Majcherczyk A."/>
            <person name="Schneider P."/>
            <person name="Aerts A."/>
            <person name="Asiegbu F.O."/>
            <person name="Baker S.E."/>
            <person name="Barry K."/>
            <person name="Bendiksby M."/>
            <person name="Blumentritt M."/>
            <person name="Coutinho P.M."/>
            <person name="Cullen D."/>
            <person name="Cullen D."/>
            <person name="Gathman A."/>
            <person name="Goodell B."/>
            <person name="Henrissat B."/>
            <person name="Ihrmark K."/>
            <person name="Kauserud H."/>
            <person name="Kohler A."/>
            <person name="LaButti K."/>
            <person name="Lapidus A."/>
            <person name="Lavin J.L."/>
            <person name="Lee Y.-H."/>
            <person name="Lindquist E."/>
            <person name="Lilly W."/>
            <person name="Lucas S."/>
            <person name="Morin E."/>
            <person name="Murat C."/>
            <person name="Oguiza J.A."/>
            <person name="Park J."/>
            <person name="Pisabarro A.G."/>
            <person name="Riley R."/>
            <person name="Rosling A."/>
            <person name="Salamov A."/>
            <person name="Schmidt O."/>
            <person name="Schmutz J."/>
            <person name="Skrede I."/>
            <person name="Stenlid J."/>
            <person name="Wiebenga A."/>
            <person name="Xie X."/>
            <person name="Kues U."/>
            <person name="Hibbett D.S."/>
            <person name="Hoffmeister D."/>
            <person name="Hogberg N."/>
            <person name="Martin F."/>
            <person name="Grigoriev I.V."/>
            <person name="Watkinson S.C."/>
        </authorList>
    </citation>
    <scope>NUCLEOTIDE SEQUENCE</scope>
    <source>
        <strain evidence="5">S7.9</strain>
    </source>
</reference>